<evidence type="ECO:0000259" key="4">
    <source>
        <dbReference type="PROSITE" id="PS50053"/>
    </source>
</evidence>
<dbReference type="Gene3D" id="1.25.40.20">
    <property type="entry name" value="Ankyrin repeat-containing domain"/>
    <property type="match status" value="5"/>
</dbReference>
<dbReference type="SUPFAM" id="SSF52540">
    <property type="entry name" value="P-loop containing nucleoside triphosphate hydrolases"/>
    <property type="match status" value="1"/>
</dbReference>
<dbReference type="InterPro" id="IPR036770">
    <property type="entry name" value="Ankyrin_rpt-contain_sf"/>
</dbReference>
<feature type="domain" description="Ubiquitin-like" evidence="4">
    <location>
        <begin position="297"/>
        <end position="370"/>
    </location>
</feature>
<gene>
    <name evidence="5" type="primary">ANKRD50</name>
    <name evidence="5" type="ORF">SNAT2548_LOCUS20934</name>
</gene>
<dbReference type="CDD" id="cd17039">
    <property type="entry name" value="Ubl_ubiquitin_like"/>
    <property type="match status" value="1"/>
</dbReference>
<feature type="repeat" description="ANK" evidence="3">
    <location>
        <begin position="853"/>
        <end position="885"/>
    </location>
</feature>
<feature type="repeat" description="ANK" evidence="3">
    <location>
        <begin position="754"/>
        <end position="786"/>
    </location>
</feature>
<feature type="repeat" description="ANK" evidence="3">
    <location>
        <begin position="787"/>
        <end position="819"/>
    </location>
</feature>
<evidence type="ECO:0000256" key="3">
    <source>
        <dbReference type="PROSITE-ProRule" id="PRU00023"/>
    </source>
</evidence>
<dbReference type="Pfam" id="PF12796">
    <property type="entry name" value="Ank_2"/>
    <property type="match status" value="3"/>
</dbReference>
<dbReference type="SUPFAM" id="SSF54236">
    <property type="entry name" value="Ubiquitin-like"/>
    <property type="match status" value="1"/>
</dbReference>
<dbReference type="InterPro" id="IPR027417">
    <property type="entry name" value="P-loop_NTPase"/>
</dbReference>
<dbReference type="InterPro" id="IPR002110">
    <property type="entry name" value="Ankyrin_rpt"/>
</dbReference>
<dbReference type="SUPFAM" id="SSF48403">
    <property type="entry name" value="Ankyrin repeat"/>
    <property type="match status" value="2"/>
</dbReference>
<feature type="repeat" description="ANK" evidence="3">
    <location>
        <begin position="454"/>
        <end position="486"/>
    </location>
</feature>
<keyword evidence="2 3" id="KW-0040">ANK repeat</keyword>
<evidence type="ECO:0000313" key="5">
    <source>
        <dbReference type="EMBL" id="CAE7383708.1"/>
    </source>
</evidence>
<dbReference type="PRINTS" id="PR01415">
    <property type="entry name" value="ANKYRIN"/>
</dbReference>
<feature type="repeat" description="ANK" evidence="3">
    <location>
        <begin position="721"/>
        <end position="753"/>
    </location>
</feature>
<dbReference type="EMBL" id="CAJNDS010002229">
    <property type="protein sequence ID" value="CAE7383708.1"/>
    <property type="molecule type" value="Genomic_DNA"/>
</dbReference>
<dbReference type="InterPro" id="IPR051165">
    <property type="entry name" value="Multifunctional_ANK_Repeat"/>
</dbReference>
<feature type="repeat" description="ANK" evidence="3">
    <location>
        <begin position="688"/>
        <end position="720"/>
    </location>
</feature>
<dbReference type="PROSITE" id="PS50297">
    <property type="entry name" value="ANK_REP_REGION"/>
    <property type="match status" value="8"/>
</dbReference>
<dbReference type="InterPro" id="IPR041679">
    <property type="entry name" value="DNA2/NAM7-like_C"/>
</dbReference>
<name>A0A812QAF2_9DINO</name>
<keyword evidence="1" id="KW-0677">Repeat</keyword>
<protein>
    <submittedName>
        <fullName evidence="5">ANKRD50 protein</fullName>
    </submittedName>
</protein>
<dbReference type="PROSITE" id="PS50053">
    <property type="entry name" value="UBIQUITIN_2"/>
    <property type="match status" value="1"/>
</dbReference>
<feature type="repeat" description="ANK" evidence="3">
    <location>
        <begin position="623"/>
        <end position="649"/>
    </location>
</feature>
<accession>A0A812QAF2</accession>
<sequence length="915" mass="98609">MLPALAAFPAAFFYEGRLQTGVRGCERRVGTSYENPGEAEVVAGHVDELLRTESVESLAVIAPYAAQRNLLERRLAELGVQHPKLQVATVDALQGDERDVVIFSATRSNDVGVLGFLSDPRRANVLLTRARRGLCVVGDARTLRCDPTWGAWLAALPESSTRGAVKARSREGQEGLKEAFGESSGPWFPAQMCIGNLDEAIADCDQVMIRERACNLEVQEQQVCDTDNGVRSDSIATAIVLAGCHVETYQAPCLSEQHHSAATGSDSLRKVAPLTLTLVGVLGPGYLQHRTVEHDQVQVRLKSLEQALFKMRHRNFRNATPKTTTDEYSEIKDVQALKRHLQGLCGLPRFRQRVLHQGTELKDDAKLESFTEVQLVALNCFSPSEQETLDFANAIRLSQVSEVERYLQLPLDPDHQTRPGEQTPLSLAAGLWGNVEVTSLLLEARANVNIPDEDGATALIWACEDGFLDTARLLLEARADVRATDVDGCQPLGQAAGQGHLEVVRLLLTARAEINCVPEAEEACPGAALHHACSEGHVEIAQFLLQARAAASLPDVVGQTPLHDAAKSGDEEMVGVLLSAAASVDVADELGDTALIVASASGFSRTVHLLLEARADRNLADWVGATALHFATAEGYQEVVSLLLLGGENPIPDSYGTTALHWAAHYGHTEVAKLLLHAGMDLHAVDNEGKTAFLEAACSGYSRTVRLLFEAKSDQDAADNLGRTALHWASMLGDQETLCMLLRARANVNVVDKQSTTALHLACFKGHMQVAQYLLLARADKDQADNAGSTSLIMSSRQGYFNTTRLLLAAGAQRDLTDKEGGSALQWAAYRGHEGIACLLLEALANPCLPDGGGRQALHYAADRRHRRVAIQLLQAGAGRDLTDEGAVEIAEMLLESGAELDLARILGIPGAEPG</sequence>
<feature type="repeat" description="ANK" evidence="3">
    <location>
        <begin position="655"/>
        <end position="687"/>
    </location>
</feature>
<dbReference type="PANTHER" id="PTHR24123:SF33">
    <property type="entry name" value="PROTEIN HOS4"/>
    <property type="match status" value="1"/>
</dbReference>
<evidence type="ECO:0000256" key="1">
    <source>
        <dbReference type="ARBA" id="ARBA00022737"/>
    </source>
</evidence>
<evidence type="ECO:0000256" key="2">
    <source>
        <dbReference type="ARBA" id="ARBA00023043"/>
    </source>
</evidence>
<feature type="repeat" description="ANK" evidence="3">
    <location>
        <begin position="557"/>
        <end position="589"/>
    </location>
</feature>
<dbReference type="PANTHER" id="PTHR24123">
    <property type="entry name" value="ANKYRIN REPEAT-CONTAINING"/>
    <property type="match status" value="1"/>
</dbReference>
<evidence type="ECO:0000313" key="6">
    <source>
        <dbReference type="Proteomes" id="UP000604046"/>
    </source>
</evidence>
<dbReference type="PROSITE" id="PS50088">
    <property type="entry name" value="ANK_REPEAT"/>
    <property type="match status" value="11"/>
</dbReference>
<dbReference type="Proteomes" id="UP000604046">
    <property type="component" value="Unassembled WGS sequence"/>
</dbReference>
<dbReference type="Pfam" id="PF13087">
    <property type="entry name" value="AAA_12"/>
    <property type="match status" value="1"/>
</dbReference>
<feature type="repeat" description="ANK" evidence="3">
    <location>
        <begin position="590"/>
        <end position="622"/>
    </location>
</feature>
<dbReference type="SMART" id="SM00248">
    <property type="entry name" value="ANK"/>
    <property type="match status" value="14"/>
</dbReference>
<dbReference type="InterPro" id="IPR029071">
    <property type="entry name" value="Ubiquitin-like_domsf"/>
</dbReference>
<feature type="repeat" description="ANK" evidence="3">
    <location>
        <begin position="487"/>
        <end position="519"/>
    </location>
</feature>
<comment type="caution">
    <text evidence="5">The sequence shown here is derived from an EMBL/GenBank/DDBJ whole genome shotgun (WGS) entry which is preliminary data.</text>
</comment>
<reference evidence="5" key="1">
    <citation type="submission" date="2021-02" db="EMBL/GenBank/DDBJ databases">
        <authorList>
            <person name="Dougan E. K."/>
            <person name="Rhodes N."/>
            <person name="Thang M."/>
            <person name="Chan C."/>
        </authorList>
    </citation>
    <scope>NUCLEOTIDE SEQUENCE</scope>
</reference>
<dbReference type="InterPro" id="IPR047187">
    <property type="entry name" value="SF1_C_Upf1"/>
</dbReference>
<dbReference type="CDD" id="cd18808">
    <property type="entry name" value="SF1_C_Upf1"/>
    <property type="match status" value="1"/>
</dbReference>
<keyword evidence="6" id="KW-1185">Reference proteome</keyword>
<dbReference type="InterPro" id="IPR000626">
    <property type="entry name" value="Ubiquitin-like_dom"/>
</dbReference>
<dbReference type="AlphaFoldDB" id="A0A812QAF2"/>
<dbReference type="Pfam" id="PF00023">
    <property type="entry name" value="Ank"/>
    <property type="match status" value="3"/>
</dbReference>
<proteinExistence type="predicted"/>
<organism evidence="5 6">
    <name type="scientific">Symbiodinium natans</name>
    <dbReference type="NCBI Taxonomy" id="878477"/>
    <lineage>
        <taxon>Eukaryota</taxon>
        <taxon>Sar</taxon>
        <taxon>Alveolata</taxon>
        <taxon>Dinophyceae</taxon>
        <taxon>Suessiales</taxon>
        <taxon>Symbiodiniaceae</taxon>
        <taxon>Symbiodinium</taxon>
    </lineage>
</organism>
<dbReference type="OrthoDB" id="194358at2759"/>
<dbReference type="Gene3D" id="3.40.50.300">
    <property type="entry name" value="P-loop containing nucleotide triphosphate hydrolases"/>
    <property type="match status" value="1"/>
</dbReference>